<accession>A0ABV1L2S8</accession>
<keyword evidence="3" id="KW-1185">Reference proteome</keyword>
<organism evidence="2 3">
    <name type="scientific">Cohnella silvisoli</name>
    <dbReference type="NCBI Taxonomy" id="2873699"/>
    <lineage>
        <taxon>Bacteria</taxon>
        <taxon>Bacillati</taxon>
        <taxon>Bacillota</taxon>
        <taxon>Bacilli</taxon>
        <taxon>Bacillales</taxon>
        <taxon>Paenibacillaceae</taxon>
        <taxon>Cohnella</taxon>
    </lineage>
</organism>
<name>A0ABV1L2S8_9BACL</name>
<gene>
    <name evidence="2" type="ORF">QJS35_29745</name>
</gene>
<dbReference type="Gene3D" id="3.10.180.10">
    <property type="entry name" value="2,3-Dihydroxybiphenyl 1,2-Dioxygenase, domain 1"/>
    <property type="match status" value="1"/>
</dbReference>
<dbReference type="Pfam" id="PF00903">
    <property type="entry name" value="Glyoxalase"/>
    <property type="match status" value="1"/>
</dbReference>
<dbReference type="InterPro" id="IPR004360">
    <property type="entry name" value="Glyas_Fos-R_dOase_dom"/>
</dbReference>
<dbReference type="Proteomes" id="UP001493487">
    <property type="component" value="Unassembled WGS sequence"/>
</dbReference>
<dbReference type="EMBL" id="JASKHM010000022">
    <property type="protein sequence ID" value="MEQ4486565.1"/>
    <property type="molecule type" value="Genomic_DNA"/>
</dbReference>
<proteinExistence type="predicted"/>
<dbReference type="InterPro" id="IPR037523">
    <property type="entry name" value="VOC_core"/>
</dbReference>
<sequence>MKSAIKRIDTVFVPVTDIKRSEEWYLSLFPFRVVYRSEQEDYVGFRFNEPGPLQAGLTLYQTDSIPESKHLAFNFYTSDVDAVHAHFGQNGVKVSEIHGNSGMRFFDLWDPDGNSLGVVTFDEKWSIIE</sequence>
<dbReference type="CDD" id="cd06587">
    <property type="entry name" value="VOC"/>
    <property type="match status" value="1"/>
</dbReference>
<dbReference type="RefSeq" id="WP_232190302.1">
    <property type="nucleotide sequence ID" value="NZ_JAIOAP010000032.1"/>
</dbReference>
<dbReference type="InterPro" id="IPR029068">
    <property type="entry name" value="Glyas_Bleomycin-R_OHBP_Dase"/>
</dbReference>
<dbReference type="SUPFAM" id="SSF54593">
    <property type="entry name" value="Glyoxalase/Bleomycin resistance protein/Dihydroxybiphenyl dioxygenase"/>
    <property type="match status" value="1"/>
</dbReference>
<reference evidence="2 3" key="1">
    <citation type="journal article" date="2023" name="Genome Announc.">
        <title>Pan-Genome Analyses of the Genus Cohnella and Proposal of the Novel Species Cohnella silvisoli sp. nov., Isolated from Forest Soil.</title>
        <authorList>
            <person name="Wang C."/>
            <person name="Mao L."/>
            <person name="Bao G."/>
            <person name="Zhu H."/>
        </authorList>
    </citation>
    <scope>NUCLEOTIDE SEQUENCE [LARGE SCALE GENOMIC DNA]</scope>
    <source>
        <strain evidence="2 3">NL03-T5-1</strain>
    </source>
</reference>
<evidence type="ECO:0000313" key="3">
    <source>
        <dbReference type="Proteomes" id="UP001493487"/>
    </source>
</evidence>
<dbReference type="PROSITE" id="PS51819">
    <property type="entry name" value="VOC"/>
    <property type="match status" value="1"/>
</dbReference>
<protein>
    <submittedName>
        <fullName evidence="2">VOC family protein</fullName>
    </submittedName>
</protein>
<evidence type="ECO:0000259" key="1">
    <source>
        <dbReference type="PROSITE" id="PS51819"/>
    </source>
</evidence>
<comment type="caution">
    <text evidence="2">The sequence shown here is derived from an EMBL/GenBank/DDBJ whole genome shotgun (WGS) entry which is preliminary data.</text>
</comment>
<feature type="domain" description="VOC" evidence="1">
    <location>
        <begin position="7"/>
        <end position="121"/>
    </location>
</feature>
<evidence type="ECO:0000313" key="2">
    <source>
        <dbReference type="EMBL" id="MEQ4486565.1"/>
    </source>
</evidence>